<comment type="caution">
    <text evidence="1">The sequence shown here is derived from an EMBL/GenBank/DDBJ whole genome shotgun (WGS) entry which is preliminary data.</text>
</comment>
<feature type="non-terminal residue" evidence="1">
    <location>
        <position position="1"/>
    </location>
</feature>
<accession>A0A9D3UDI0</accession>
<dbReference type="OrthoDB" id="1692427at2759"/>
<feature type="non-terminal residue" evidence="1">
    <location>
        <position position="100"/>
    </location>
</feature>
<dbReference type="AlphaFoldDB" id="A0A9D3UDI0"/>
<gene>
    <name evidence="1" type="ORF">J1N35_040415</name>
</gene>
<evidence type="ECO:0000313" key="1">
    <source>
        <dbReference type="EMBL" id="KAH1038672.1"/>
    </source>
</evidence>
<organism evidence="1 2">
    <name type="scientific">Gossypium stocksii</name>
    <dbReference type="NCBI Taxonomy" id="47602"/>
    <lineage>
        <taxon>Eukaryota</taxon>
        <taxon>Viridiplantae</taxon>
        <taxon>Streptophyta</taxon>
        <taxon>Embryophyta</taxon>
        <taxon>Tracheophyta</taxon>
        <taxon>Spermatophyta</taxon>
        <taxon>Magnoliopsida</taxon>
        <taxon>eudicotyledons</taxon>
        <taxon>Gunneridae</taxon>
        <taxon>Pentapetalae</taxon>
        <taxon>rosids</taxon>
        <taxon>malvids</taxon>
        <taxon>Malvales</taxon>
        <taxon>Malvaceae</taxon>
        <taxon>Malvoideae</taxon>
        <taxon>Gossypium</taxon>
    </lineage>
</organism>
<evidence type="ECO:0000313" key="2">
    <source>
        <dbReference type="Proteomes" id="UP000828251"/>
    </source>
</evidence>
<sequence length="100" mass="11658">KKLQSKSMCIDTTIEQLEGVLSHFEKYKDEGFTSSMNIAKNIELDMNVEPTLLTKHRSIFEQLKTFESIFRFLLDSNKLQSLDEKELRECCATFYSTVSH</sequence>
<name>A0A9D3UDI0_9ROSI</name>
<dbReference type="EMBL" id="JAIQCV010000012">
    <property type="protein sequence ID" value="KAH1038672.1"/>
    <property type="molecule type" value="Genomic_DNA"/>
</dbReference>
<dbReference type="Proteomes" id="UP000828251">
    <property type="component" value="Unassembled WGS sequence"/>
</dbReference>
<protein>
    <submittedName>
        <fullName evidence="1">Uncharacterized protein</fullName>
    </submittedName>
</protein>
<proteinExistence type="predicted"/>
<reference evidence="1 2" key="1">
    <citation type="journal article" date="2021" name="Plant Biotechnol. J.">
        <title>Multi-omics assisted identification of the key and species-specific regulatory components of drought-tolerant mechanisms in Gossypium stocksii.</title>
        <authorList>
            <person name="Yu D."/>
            <person name="Ke L."/>
            <person name="Zhang D."/>
            <person name="Wu Y."/>
            <person name="Sun Y."/>
            <person name="Mei J."/>
            <person name="Sun J."/>
            <person name="Sun Y."/>
        </authorList>
    </citation>
    <scope>NUCLEOTIDE SEQUENCE [LARGE SCALE GENOMIC DNA]</scope>
    <source>
        <strain evidence="2">cv. E1</strain>
        <tissue evidence="1">Leaf</tissue>
    </source>
</reference>
<keyword evidence="2" id="KW-1185">Reference proteome</keyword>